<organism evidence="8 9">
    <name type="scientific">Scheffersomyces stipitis (strain ATCC 58785 / CBS 6054 / NBRC 10063 / NRRL Y-11545)</name>
    <name type="common">Yeast</name>
    <name type="synonym">Pichia stipitis</name>
    <dbReference type="NCBI Taxonomy" id="322104"/>
    <lineage>
        <taxon>Eukaryota</taxon>
        <taxon>Fungi</taxon>
        <taxon>Dikarya</taxon>
        <taxon>Ascomycota</taxon>
        <taxon>Saccharomycotina</taxon>
        <taxon>Pichiomycetes</taxon>
        <taxon>Debaryomycetaceae</taxon>
        <taxon>Scheffersomyces</taxon>
    </lineage>
</organism>
<evidence type="ECO:0000256" key="6">
    <source>
        <dbReference type="ARBA" id="ARBA00038357"/>
    </source>
</evidence>
<reference evidence="8 9" key="1">
    <citation type="journal article" date="2007" name="Nat. Biotechnol.">
        <title>Genome sequence of the lignocellulose-bioconverting and xylose-fermenting yeast Pichia stipitis.</title>
        <authorList>
            <person name="Jeffries T.W."/>
            <person name="Grigoriev I.V."/>
            <person name="Grimwood J."/>
            <person name="Laplaza J.M."/>
            <person name="Aerts A."/>
            <person name="Salamov A."/>
            <person name="Schmutz J."/>
            <person name="Lindquist E."/>
            <person name="Dehal P."/>
            <person name="Shapiro H."/>
            <person name="Jin Y.S."/>
            <person name="Passoth V."/>
            <person name="Richardson P.M."/>
        </authorList>
    </citation>
    <scope>NUCLEOTIDE SEQUENCE [LARGE SCALE GENOMIC DNA]</scope>
    <source>
        <strain evidence="9">ATCC 58785 / CBS 6054 / NBRC 10063 / NRRL Y-11545</strain>
    </source>
</reference>
<evidence type="ECO:0000256" key="3">
    <source>
        <dbReference type="ARBA" id="ARBA00022723"/>
    </source>
</evidence>
<dbReference type="PANTHER" id="PTHR10281:SF72">
    <property type="entry name" value="NEUDESIN"/>
    <property type="match status" value="1"/>
</dbReference>
<dbReference type="Pfam" id="PF00173">
    <property type="entry name" value="Cyt-b5"/>
    <property type="match status" value="1"/>
</dbReference>
<gene>
    <name evidence="8" type="ORF">PICST_50959</name>
</gene>
<keyword evidence="5" id="KW-0408">Iron</keyword>
<evidence type="ECO:0000259" key="7">
    <source>
        <dbReference type="SMART" id="SM01117"/>
    </source>
</evidence>
<dbReference type="GO" id="GO:0046872">
    <property type="term" value="F:metal ion binding"/>
    <property type="evidence" value="ECO:0007669"/>
    <property type="project" value="UniProtKB-KW"/>
</dbReference>
<dbReference type="SMART" id="SM01117">
    <property type="entry name" value="Cyt-b5"/>
    <property type="match status" value="1"/>
</dbReference>
<accession>A3M099</accession>
<comment type="subcellular location">
    <subcellularLocation>
        <location evidence="1">Endoplasmic reticulum</location>
    </subcellularLocation>
</comment>
<dbReference type="GO" id="GO:0016020">
    <property type="term" value="C:membrane"/>
    <property type="evidence" value="ECO:0007669"/>
    <property type="project" value="TreeGrafter"/>
</dbReference>
<dbReference type="Gene3D" id="3.10.120.10">
    <property type="entry name" value="Cytochrome b5-like heme/steroid binding domain"/>
    <property type="match status" value="1"/>
</dbReference>
<dbReference type="Proteomes" id="UP000002258">
    <property type="component" value="Chromosome 8"/>
</dbReference>
<dbReference type="EMBL" id="CP000502">
    <property type="protein sequence ID" value="ABN68481.1"/>
    <property type="molecule type" value="Genomic_DNA"/>
</dbReference>
<keyword evidence="4" id="KW-0256">Endoplasmic reticulum</keyword>
<dbReference type="InterPro" id="IPR036400">
    <property type="entry name" value="Cyt_B5-like_heme/steroid_sf"/>
</dbReference>
<feature type="non-terminal residue" evidence="8">
    <location>
        <position position="1"/>
    </location>
</feature>
<evidence type="ECO:0000313" key="8">
    <source>
        <dbReference type="EMBL" id="ABN68481.1"/>
    </source>
</evidence>
<dbReference type="InterPro" id="IPR050577">
    <property type="entry name" value="MAPR/NEUFC/NENF-like"/>
</dbReference>
<dbReference type="GeneID" id="4841153"/>
<dbReference type="OrthoDB" id="547796at2759"/>
<dbReference type="RefSeq" id="XP_001386510.1">
    <property type="nucleotide sequence ID" value="XM_001386473.1"/>
</dbReference>
<evidence type="ECO:0000313" key="9">
    <source>
        <dbReference type="Proteomes" id="UP000002258"/>
    </source>
</evidence>
<dbReference type="SUPFAM" id="SSF55856">
    <property type="entry name" value="Cytochrome b5-like heme/steroid binding domain"/>
    <property type="match status" value="1"/>
</dbReference>
<dbReference type="STRING" id="322104.A3M099"/>
<protein>
    <submittedName>
        <fullName evidence="8">Putative sterol-binding protein</fullName>
    </submittedName>
</protein>
<dbReference type="AlphaFoldDB" id="A3M099"/>
<dbReference type="eggNOG" id="KOG1110">
    <property type="taxonomic scope" value="Eukaryota"/>
</dbReference>
<keyword evidence="3" id="KW-0479">Metal-binding</keyword>
<dbReference type="GO" id="GO:0005783">
    <property type="term" value="C:endoplasmic reticulum"/>
    <property type="evidence" value="ECO:0007669"/>
    <property type="project" value="UniProtKB-SubCell"/>
</dbReference>
<evidence type="ECO:0000256" key="1">
    <source>
        <dbReference type="ARBA" id="ARBA00004240"/>
    </source>
</evidence>
<feature type="domain" description="Cytochrome b5 heme-binding" evidence="7">
    <location>
        <begin position="14"/>
        <end position="115"/>
    </location>
</feature>
<dbReference type="FunCoup" id="A3M099">
    <property type="interactions" value="872"/>
</dbReference>
<proteinExistence type="inferred from homology"/>
<dbReference type="GO" id="GO:0020037">
    <property type="term" value="F:heme binding"/>
    <property type="evidence" value="ECO:0007669"/>
    <property type="project" value="UniProtKB-ARBA"/>
</dbReference>
<dbReference type="OMA" id="WELQFRE"/>
<dbReference type="InParanoid" id="A3M099"/>
<dbReference type="PANTHER" id="PTHR10281">
    <property type="entry name" value="MEMBRANE-ASSOCIATED PROGESTERONE RECEPTOR COMPONENT-RELATED"/>
    <property type="match status" value="1"/>
</dbReference>
<comment type="similarity">
    <text evidence="6">Belongs to the cytochrome b5 family. MAPR subfamily.</text>
</comment>
<evidence type="ECO:0000256" key="4">
    <source>
        <dbReference type="ARBA" id="ARBA00022824"/>
    </source>
</evidence>
<dbReference type="FunFam" id="3.10.120.10:FF:000003">
    <property type="entry name" value="membrane-associated progesterone receptor component 1"/>
    <property type="match status" value="1"/>
</dbReference>
<keyword evidence="2" id="KW-0349">Heme</keyword>
<name>A3M099_PICST</name>
<keyword evidence="9" id="KW-1185">Reference proteome</keyword>
<dbReference type="InterPro" id="IPR001199">
    <property type="entry name" value="Cyt_B5-like_heme/steroid-bd"/>
</dbReference>
<evidence type="ECO:0000256" key="2">
    <source>
        <dbReference type="ARBA" id="ARBA00022617"/>
    </source>
</evidence>
<dbReference type="HOGENOM" id="CLU_042860_1_2_1"/>
<dbReference type="KEGG" id="pic:PICST_50959"/>
<evidence type="ECO:0000256" key="5">
    <source>
        <dbReference type="ARBA" id="ARBA00023004"/>
    </source>
</evidence>
<sequence length="118" mass="13084">AKEAEDETVIEGKFTPQTLVKYNGVDSPKVFIAVKGRVFDVSQGASFYGPGGPYANFAGRDASRGLAFNSFEKICLTPIDQPIDKLEDLTEGEKESLNNWEEHFENKYPIVGTLHENN</sequence>